<dbReference type="GO" id="GO:0005524">
    <property type="term" value="F:ATP binding"/>
    <property type="evidence" value="ECO:0007669"/>
    <property type="project" value="UniProtKB-UniRule"/>
</dbReference>
<evidence type="ECO:0000256" key="9">
    <source>
        <dbReference type="PROSITE-ProRule" id="PRU10141"/>
    </source>
</evidence>
<evidence type="ECO:0000313" key="12">
    <source>
        <dbReference type="EMBL" id="CAI3984287.1"/>
    </source>
</evidence>
<dbReference type="GO" id="GO:0004674">
    <property type="term" value="F:protein serine/threonine kinase activity"/>
    <property type="evidence" value="ECO:0007669"/>
    <property type="project" value="UniProtKB-KW"/>
</dbReference>
<dbReference type="GO" id="GO:0035556">
    <property type="term" value="P:intracellular signal transduction"/>
    <property type="evidence" value="ECO:0007669"/>
    <property type="project" value="TreeGrafter"/>
</dbReference>
<keyword evidence="10" id="KW-0812">Transmembrane</keyword>
<evidence type="ECO:0000256" key="3">
    <source>
        <dbReference type="ARBA" id="ARBA00022679"/>
    </source>
</evidence>
<gene>
    <name evidence="12" type="ORF">C1SCF055_LOCUS11830</name>
</gene>
<keyword evidence="3" id="KW-0808">Transferase</keyword>
<reference evidence="13 14" key="2">
    <citation type="submission" date="2024-05" db="EMBL/GenBank/DDBJ databases">
        <authorList>
            <person name="Chen Y."/>
            <person name="Shah S."/>
            <person name="Dougan E. K."/>
            <person name="Thang M."/>
            <person name="Chan C."/>
        </authorList>
    </citation>
    <scope>NUCLEOTIDE SEQUENCE [LARGE SCALE GENOMIC DNA]</scope>
</reference>
<dbReference type="SUPFAM" id="SSF56112">
    <property type="entry name" value="Protein kinase-like (PK-like)"/>
    <property type="match status" value="1"/>
</dbReference>
<evidence type="ECO:0000256" key="2">
    <source>
        <dbReference type="ARBA" id="ARBA00022527"/>
    </source>
</evidence>
<dbReference type="InterPro" id="IPR017441">
    <property type="entry name" value="Protein_kinase_ATP_BS"/>
</dbReference>
<reference evidence="12" key="1">
    <citation type="submission" date="2022-10" db="EMBL/GenBank/DDBJ databases">
        <authorList>
            <person name="Chen Y."/>
            <person name="Dougan E. K."/>
            <person name="Chan C."/>
            <person name="Rhodes N."/>
            <person name="Thang M."/>
        </authorList>
    </citation>
    <scope>NUCLEOTIDE SEQUENCE</scope>
</reference>
<accession>A0A9P1C2I4</accession>
<name>A0A9P1C2I4_9DINO</name>
<evidence type="ECO:0000259" key="11">
    <source>
        <dbReference type="PROSITE" id="PS50011"/>
    </source>
</evidence>
<dbReference type="EMBL" id="CAMXCT020000878">
    <property type="protein sequence ID" value="CAL1137662.1"/>
    <property type="molecule type" value="Genomic_DNA"/>
</dbReference>
<dbReference type="Proteomes" id="UP001152797">
    <property type="component" value="Unassembled WGS sequence"/>
</dbReference>
<dbReference type="EMBL" id="CAMXCT030000878">
    <property type="protein sequence ID" value="CAL4771599.1"/>
    <property type="molecule type" value="Genomic_DNA"/>
</dbReference>
<keyword evidence="4 9" id="KW-0547">Nucleotide-binding</keyword>
<evidence type="ECO:0000256" key="8">
    <source>
        <dbReference type="ARBA" id="ARBA00048679"/>
    </source>
</evidence>
<dbReference type="EMBL" id="CAMXCT010000878">
    <property type="protein sequence ID" value="CAI3984287.1"/>
    <property type="molecule type" value="Genomic_DNA"/>
</dbReference>
<dbReference type="AlphaFoldDB" id="A0A9P1C2I4"/>
<evidence type="ECO:0000256" key="10">
    <source>
        <dbReference type="SAM" id="Phobius"/>
    </source>
</evidence>
<dbReference type="EC" id="2.7.11.1" evidence="1"/>
<feature type="transmembrane region" description="Helical" evidence="10">
    <location>
        <begin position="136"/>
        <end position="158"/>
    </location>
</feature>
<evidence type="ECO:0000256" key="4">
    <source>
        <dbReference type="ARBA" id="ARBA00022741"/>
    </source>
</evidence>
<feature type="binding site" evidence="9">
    <location>
        <position position="493"/>
    </location>
    <ligand>
        <name>ATP</name>
        <dbReference type="ChEBI" id="CHEBI:30616"/>
    </ligand>
</feature>
<comment type="catalytic activity">
    <reaction evidence="7">
        <text>L-threonyl-[protein] + ATP = O-phospho-L-threonyl-[protein] + ADP + H(+)</text>
        <dbReference type="Rhea" id="RHEA:46608"/>
        <dbReference type="Rhea" id="RHEA-COMP:11060"/>
        <dbReference type="Rhea" id="RHEA-COMP:11605"/>
        <dbReference type="ChEBI" id="CHEBI:15378"/>
        <dbReference type="ChEBI" id="CHEBI:30013"/>
        <dbReference type="ChEBI" id="CHEBI:30616"/>
        <dbReference type="ChEBI" id="CHEBI:61977"/>
        <dbReference type="ChEBI" id="CHEBI:456216"/>
        <dbReference type="EC" id="2.7.11.1"/>
    </reaction>
</comment>
<dbReference type="PROSITE" id="PS00107">
    <property type="entry name" value="PROTEIN_KINASE_ATP"/>
    <property type="match status" value="1"/>
</dbReference>
<feature type="transmembrane region" description="Helical" evidence="10">
    <location>
        <begin position="216"/>
        <end position="233"/>
    </location>
</feature>
<evidence type="ECO:0000313" key="14">
    <source>
        <dbReference type="Proteomes" id="UP001152797"/>
    </source>
</evidence>
<dbReference type="OrthoDB" id="4062651at2759"/>
<proteinExistence type="predicted"/>
<feature type="domain" description="Protein kinase" evidence="11">
    <location>
        <begin position="454"/>
        <end position="527"/>
    </location>
</feature>
<keyword evidence="10" id="KW-0472">Membrane</keyword>
<dbReference type="PANTHER" id="PTHR24356">
    <property type="entry name" value="SERINE/THREONINE-PROTEIN KINASE"/>
    <property type="match status" value="1"/>
</dbReference>
<dbReference type="Pfam" id="PF00069">
    <property type="entry name" value="Pkinase"/>
    <property type="match status" value="1"/>
</dbReference>
<keyword evidence="2" id="KW-0723">Serine/threonine-protein kinase</keyword>
<dbReference type="PANTHER" id="PTHR24356:SF1">
    <property type="entry name" value="SERINE_THREONINE-PROTEIN KINASE GREATWALL"/>
    <property type="match status" value="1"/>
</dbReference>
<comment type="caution">
    <text evidence="12">The sequence shown here is derived from an EMBL/GenBank/DDBJ whole genome shotgun (WGS) entry which is preliminary data.</text>
</comment>
<keyword evidence="5 13" id="KW-0418">Kinase</keyword>
<dbReference type="InterPro" id="IPR011009">
    <property type="entry name" value="Kinase-like_dom_sf"/>
</dbReference>
<dbReference type="InterPro" id="IPR000719">
    <property type="entry name" value="Prot_kinase_dom"/>
</dbReference>
<keyword evidence="14" id="KW-1185">Reference proteome</keyword>
<keyword evidence="6 9" id="KW-0067">ATP-binding</keyword>
<keyword evidence="10" id="KW-1133">Transmembrane helix</keyword>
<feature type="non-terminal residue" evidence="12">
    <location>
        <position position="527"/>
    </location>
</feature>
<organism evidence="12">
    <name type="scientific">Cladocopium goreaui</name>
    <dbReference type="NCBI Taxonomy" id="2562237"/>
    <lineage>
        <taxon>Eukaryota</taxon>
        <taxon>Sar</taxon>
        <taxon>Alveolata</taxon>
        <taxon>Dinophyceae</taxon>
        <taxon>Suessiales</taxon>
        <taxon>Symbiodiniaceae</taxon>
        <taxon>Cladocopium</taxon>
    </lineage>
</organism>
<dbReference type="PROSITE" id="PS50011">
    <property type="entry name" value="PROTEIN_KINASE_DOM"/>
    <property type="match status" value="1"/>
</dbReference>
<feature type="transmembrane region" description="Helical" evidence="10">
    <location>
        <begin position="104"/>
        <end position="124"/>
    </location>
</feature>
<evidence type="ECO:0000256" key="6">
    <source>
        <dbReference type="ARBA" id="ARBA00022840"/>
    </source>
</evidence>
<protein>
    <recommendedName>
        <fullName evidence="1">non-specific serine/threonine protein kinase</fullName>
        <ecNumber evidence="1">2.7.11.1</ecNumber>
    </recommendedName>
</protein>
<dbReference type="InterPro" id="IPR050236">
    <property type="entry name" value="Ser_Thr_kinase_AGC"/>
</dbReference>
<evidence type="ECO:0000313" key="13">
    <source>
        <dbReference type="EMBL" id="CAL4771599.1"/>
    </source>
</evidence>
<comment type="catalytic activity">
    <reaction evidence="8">
        <text>L-seryl-[protein] + ATP = O-phospho-L-seryl-[protein] + ADP + H(+)</text>
        <dbReference type="Rhea" id="RHEA:17989"/>
        <dbReference type="Rhea" id="RHEA-COMP:9863"/>
        <dbReference type="Rhea" id="RHEA-COMP:11604"/>
        <dbReference type="ChEBI" id="CHEBI:15378"/>
        <dbReference type="ChEBI" id="CHEBI:29999"/>
        <dbReference type="ChEBI" id="CHEBI:30616"/>
        <dbReference type="ChEBI" id="CHEBI:83421"/>
        <dbReference type="ChEBI" id="CHEBI:456216"/>
        <dbReference type="EC" id="2.7.11.1"/>
    </reaction>
</comment>
<sequence>MVLALLFLAGHMADYAAKVFLLVSLWREGFKEHFLVLLCAHLMAGMRKAYEFQVGSWVALFFVPIMGVATPLLEALHLADALAAWWRGQDQGRRLPLRAAPLEVILEGLVFLLGTLHLRVALALGHESISDPAVHLEASLCLVLCTSLSSVTVGLVLVDSALSLKLTRALYGTSTPRTRRLCIPIFAAHLAYRACEVAAQSALLTFLSFMLFPQHFAKYLAALYLLNCLVLVGTQVTQAPVVGSSLVIAWPLMFANLPQFVDSPKHYAAAQSASSLVTAVRAIELSAAVSLVAAGWLMEGEPEPVGRHHHHHHREAWVLDPPVAHLVKALQDLRQRVWSASWLLCILVHYICMVIRWCSCTTPSNTLVVPLLPHRPVELPSSGAASIRRGMAMPDIEIMSDKDFWPPALGLSQLLLSAFCERAPFALPFFSSVPSPAMQSSARQTPRPPRLEDFDTIGLIGYGEFGKVFQVRDRASQQTFAVKSLSKEFYARKQMTDKARREISTLNLAQEHPFIVRLVHALETANE</sequence>
<evidence type="ECO:0000256" key="1">
    <source>
        <dbReference type="ARBA" id="ARBA00012513"/>
    </source>
</evidence>
<evidence type="ECO:0000256" key="7">
    <source>
        <dbReference type="ARBA" id="ARBA00047899"/>
    </source>
</evidence>
<evidence type="ECO:0000256" key="5">
    <source>
        <dbReference type="ARBA" id="ARBA00022777"/>
    </source>
</evidence>
<dbReference type="Gene3D" id="3.30.200.20">
    <property type="entry name" value="Phosphorylase Kinase, domain 1"/>
    <property type="match status" value="1"/>
</dbReference>
<feature type="transmembrane region" description="Helical" evidence="10">
    <location>
        <begin position="57"/>
        <end position="83"/>
    </location>
</feature>